<dbReference type="Proteomes" id="UP001432074">
    <property type="component" value="Chromosome"/>
</dbReference>
<feature type="transmembrane region" description="Helical" evidence="1">
    <location>
        <begin position="102"/>
        <end position="122"/>
    </location>
</feature>
<keyword evidence="1" id="KW-0812">Transmembrane</keyword>
<evidence type="ECO:0000313" key="2">
    <source>
        <dbReference type="EMBL" id="WVN21875.1"/>
    </source>
</evidence>
<gene>
    <name evidence="2" type="ORF">V2E25_02750</name>
</gene>
<feature type="transmembrane region" description="Helical" evidence="1">
    <location>
        <begin position="128"/>
        <end position="146"/>
    </location>
</feature>
<feature type="transmembrane region" description="Helical" evidence="1">
    <location>
        <begin position="33"/>
        <end position="53"/>
    </location>
</feature>
<evidence type="ECO:0000313" key="3">
    <source>
        <dbReference type="Proteomes" id="UP001432074"/>
    </source>
</evidence>
<evidence type="ECO:0000256" key="1">
    <source>
        <dbReference type="SAM" id="Phobius"/>
    </source>
</evidence>
<keyword evidence="1" id="KW-0472">Membrane</keyword>
<proteinExistence type="predicted"/>
<accession>A0ABZ2AK19</accession>
<reference evidence="2" key="1">
    <citation type="submission" date="2024-01" db="EMBL/GenBank/DDBJ databases">
        <title>Complete genome sequence of Mycoplasma arginini type strain G 230.</title>
        <authorList>
            <person name="Spergser J."/>
        </authorList>
    </citation>
    <scope>NUCLEOTIDE SEQUENCE</scope>
    <source>
        <strain evidence="2">NCTC 10129</strain>
    </source>
</reference>
<dbReference type="EMBL" id="CP143577">
    <property type="protein sequence ID" value="WVN21875.1"/>
    <property type="molecule type" value="Genomic_DNA"/>
</dbReference>
<name>A0ABZ2AK19_MYCAR</name>
<feature type="transmembrane region" description="Helical" evidence="1">
    <location>
        <begin position="73"/>
        <end position="93"/>
    </location>
</feature>
<sequence>MSNNKKWKNKKININNYQTLEIRKERKTLSNSWRIALTGLFLIAIPSFVLFILLGRDGWAFSNTKNLGRWDTLLPIAFLIVILQTAVVSLLVFKFKVFGPNSFIFLVPFAIAMASFLVSSGIEDWPYRVMPAVGLAFLSLPLLLLVKHIDKKKKEKQRKLFEEEERTKKSLLD</sequence>
<keyword evidence="3" id="KW-1185">Reference proteome</keyword>
<dbReference type="RefSeq" id="WP_181373682.1">
    <property type="nucleotide sequence ID" value="NZ_CP143577.1"/>
</dbReference>
<organism evidence="2 3">
    <name type="scientific">Mycoplasmopsis arginini</name>
    <name type="common">Mycoplasma arginini</name>
    <dbReference type="NCBI Taxonomy" id="2094"/>
    <lineage>
        <taxon>Bacteria</taxon>
        <taxon>Bacillati</taxon>
        <taxon>Mycoplasmatota</taxon>
        <taxon>Mycoplasmoidales</taxon>
        <taxon>Metamycoplasmataceae</taxon>
        <taxon>Mycoplasmopsis</taxon>
    </lineage>
</organism>
<keyword evidence="1" id="KW-1133">Transmembrane helix</keyword>
<protein>
    <submittedName>
        <fullName evidence="2">Uncharacterized protein</fullName>
    </submittedName>
</protein>